<proteinExistence type="predicted"/>
<dbReference type="InterPro" id="IPR017907">
    <property type="entry name" value="Znf_RING_CS"/>
</dbReference>
<dbReference type="CDD" id="cd12889">
    <property type="entry name" value="SPRY_PRY_TRIM67_9"/>
    <property type="match status" value="1"/>
</dbReference>
<dbReference type="Pfam" id="PF22586">
    <property type="entry name" value="ANCHR-like_BBOX"/>
    <property type="match status" value="1"/>
</dbReference>
<evidence type="ECO:0000256" key="11">
    <source>
        <dbReference type="SAM" id="MobiDB-lite"/>
    </source>
</evidence>
<evidence type="ECO:0000256" key="8">
    <source>
        <dbReference type="ARBA" id="ARBA00023054"/>
    </source>
</evidence>
<dbReference type="InterPro" id="IPR001870">
    <property type="entry name" value="B30.2/SPRY"/>
</dbReference>
<organism evidence="16">
    <name type="scientific">Capitella teleta</name>
    <name type="common">Polychaete worm</name>
    <dbReference type="NCBI Taxonomy" id="283909"/>
    <lineage>
        <taxon>Eukaryota</taxon>
        <taxon>Metazoa</taxon>
        <taxon>Spiralia</taxon>
        <taxon>Lophotrochozoa</taxon>
        <taxon>Annelida</taxon>
        <taxon>Polychaeta</taxon>
        <taxon>Sedentaria</taxon>
        <taxon>Scolecida</taxon>
        <taxon>Capitellidae</taxon>
        <taxon>Capitella</taxon>
    </lineage>
</organism>
<dbReference type="PROSITE" id="PS51262">
    <property type="entry name" value="COS"/>
    <property type="match status" value="1"/>
</dbReference>
<feature type="domain" description="B30.2/SPRY" evidence="13">
    <location>
        <begin position="496"/>
        <end position="679"/>
    </location>
</feature>
<evidence type="ECO:0000256" key="10">
    <source>
        <dbReference type="PROSITE-ProRule" id="PRU00024"/>
    </source>
</evidence>
<keyword evidence="18" id="KW-1185">Reference proteome</keyword>
<evidence type="ECO:0000256" key="7">
    <source>
        <dbReference type="ARBA" id="ARBA00022833"/>
    </source>
</evidence>
<dbReference type="InterPro" id="IPR003649">
    <property type="entry name" value="Bbox_C"/>
</dbReference>
<dbReference type="Pfam" id="PF13445">
    <property type="entry name" value="zf-RING_UBOX"/>
    <property type="match status" value="1"/>
</dbReference>
<dbReference type="Gene3D" id="2.60.120.920">
    <property type="match status" value="1"/>
</dbReference>
<dbReference type="GO" id="GO:0007411">
    <property type="term" value="P:axon guidance"/>
    <property type="evidence" value="ECO:0007669"/>
    <property type="project" value="TreeGrafter"/>
</dbReference>
<dbReference type="GO" id="GO:0008270">
    <property type="term" value="F:zinc ion binding"/>
    <property type="evidence" value="ECO:0007669"/>
    <property type="project" value="UniProtKB-KW"/>
</dbReference>
<dbReference type="SUPFAM" id="SSF57850">
    <property type="entry name" value="RING/U-box"/>
    <property type="match status" value="1"/>
</dbReference>
<keyword evidence="2" id="KW-0963">Cytoplasm</keyword>
<dbReference type="InterPro" id="IPR036116">
    <property type="entry name" value="FN3_sf"/>
</dbReference>
<dbReference type="EMBL" id="AMQN01006949">
    <property type="status" value="NOT_ANNOTATED_CDS"/>
    <property type="molecule type" value="Genomic_DNA"/>
</dbReference>
<dbReference type="EMBL" id="KB299620">
    <property type="protein sequence ID" value="ELU07718.1"/>
    <property type="molecule type" value="Genomic_DNA"/>
</dbReference>
<reference evidence="17" key="3">
    <citation type="submission" date="2015-06" db="UniProtKB">
        <authorList>
            <consortium name="EnsemblMetazoa"/>
        </authorList>
    </citation>
    <scope>IDENTIFICATION</scope>
</reference>
<dbReference type="InterPro" id="IPR013320">
    <property type="entry name" value="ConA-like_dom_sf"/>
</dbReference>
<dbReference type="SUPFAM" id="SSF49899">
    <property type="entry name" value="Concanavalin A-like lectins/glucanases"/>
    <property type="match status" value="1"/>
</dbReference>
<dbReference type="InterPro" id="IPR013083">
    <property type="entry name" value="Znf_RING/FYVE/PHD"/>
</dbReference>
<evidence type="ECO:0000256" key="6">
    <source>
        <dbReference type="ARBA" id="ARBA00022786"/>
    </source>
</evidence>
<feature type="domain" description="B box-type" evidence="12">
    <location>
        <begin position="208"/>
        <end position="250"/>
    </location>
</feature>
<evidence type="ECO:0000259" key="15">
    <source>
        <dbReference type="PROSITE" id="PS51262"/>
    </source>
</evidence>
<dbReference type="PANTHER" id="PTHR24099">
    <property type="entry name" value="E3 UBIQUITIN-PROTEIN LIGASE TRIM36-RELATED"/>
    <property type="match status" value="1"/>
</dbReference>
<dbReference type="PROSITE" id="PS50119">
    <property type="entry name" value="ZF_BBOX"/>
    <property type="match status" value="2"/>
</dbReference>
<dbReference type="CDD" id="cd00063">
    <property type="entry name" value="FN3"/>
    <property type="match status" value="1"/>
</dbReference>
<dbReference type="SMART" id="SM00502">
    <property type="entry name" value="BBC"/>
    <property type="match status" value="1"/>
</dbReference>
<dbReference type="InterPro" id="IPR013783">
    <property type="entry name" value="Ig-like_fold"/>
</dbReference>
<dbReference type="InterPro" id="IPR000315">
    <property type="entry name" value="Znf_B-box"/>
</dbReference>
<evidence type="ECO:0000256" key="2">
    <source>
        <dbReference type="ARBA" id="ARBA00022490"/>
    </source>
</evidence>
<evidence type="ECO:0000256" key="5">
    <source>
        <dbReference type="ARBA" id="ARBA00022771"/>
    </source>
</evidence>
<dbReference type="CDD" id="cd19764">
    <property type="entry name" value="Bbox2_TRIM9-like"/>
    <property type="match status" value="1"/>
</dbReference>
<dbReference type="EnsemblMetazoa" id="CapteT155810">
    <property type="protein sequence ID" value="CapteP155810"/>
    <property type="gene ID" value="CapteG155810"/>
</dbReference>
<keyword evidence="5 10" id="KW-0863">Zinc-finger</keyword>
<dbReference type="OrthoDB" id="295536at2759"/>
<dbReference type="AlphaFoldDB" id="R7UNP1"/>
<feature type="domain" description="COS" evidence="15">
    <location>
        <begin position="358"/>
        <end position="417"/>
    </location>
</feature>
<dbReference type="STRING" id="283909.R7UNP1"/>
<evidence type="ECO:0000259" key="12">
    <source>
        <dbReference type="PROSITE" id="PS50119"/>
    </source>
</evidence>
<dbReference type="SUPFAM" id="SSF49265">
    <property type="entry name" value="Fibronectin type III"/>
    <property type="match status" value="1"/>
</dbReference>
<evidence type="ECO:0000256" key="1">
    <source>
        <dbReference type="ARBA" id="ARBA00004245"/>
    </source>
</evidence>
<dbReference type="SMART" id="SM00184">
    <property type="entry name" value="RING"/>
    <property type="match status" value="1"/>
</dbReference>
<dbReference type="Gene3D" id="2.60.40.10">
    <property type="entry name" value="Immunoglobulins"/>
    <property type="match status" value="1"/>
</dbReference>
<protein>
    <recommendedName>
        <fullName evidence="19">RING-type E3 ubiquitin transferase</fullName>
    </recommendedName>
</protein>
<evidence type="ECO:0000259" key="13">
    <source>
        <dbReference type="PROSITE" id="PS50188"/>
    </source>
</evidence>
<dbReference type="InterPro" id="IPR003961">
    <property type="entry name" value="FN3_dom"/>
</dbReference>
<evidence type="ECO:0008006" key="19">
    <source>
        <dbReference type="Google" id="ProtNLM"/>
    </source>
</evidence>
<dbReference type="InterPro" id="IPR003877">
    <property type="entry name" value="SPRY_dom"/>
</dbReference>
<name>R7UNP1_CAPTE</name>
<dbReference type="Gene3D" id="1.20.5.170">
    <property type="match status" value="1"/>
</dbReference>
<dbReference type="InterPro" id="IPR050617">
    <property type="entry name" value="E3_ligase_FN3/SPRY"/>
</dbReference>
<keyword evidence="6" id="KW-0833">Ubl conjugation pathway</keyword>
<evidence type="ECO:0000256" key="4">
    <source>
        <dbReference type="ARBA" id="ARBA00022737"/>
    </source>
</evidence>
<dbReference type="PROSITE" id="PS00518">
    <property type="entry name" value="ZF_RING_1"/>
    <property type="match status" value="1"/>
</dbReference>
<sequence length="687" mass="76004">MEEELKCPLCRRLFTNPVLLPCTHSLCLACAVSVQQPAPPLHNTSSEHNVSDASSHHSSSTHSDSDSDKVSLLSETDSGVVCNSRPNSYVGTPSIGNLVFSVQGHVSLGISCPVCKRLILLDEEGANSLPKNRVLENIVEKYGENKNYKVQCQMCESKEAKTATKMCEQCEVFYCDGCLESCHPSRGPLAKHNLVTPGDGKVLLKARHKTMKCNEHVDESLSMYCLMCKTVVCYACVQDGRHMNHDVQALGASCKAQKTELSQLLQALSEKARSGTEFIQRLKCMGEQVQPNSVDFESAVVEQCDALVAAIRERQTQLVAKIKEEKQQKHVTYKDQITHCTSRLHNTTSLIQFSIEVLKESDPTAFLQVSSSLLNRVGSAERSFAKDMEFEARASSEFEFSLDHQSVRQAIESLDFLQMKAPGAPRIVPEECSAENNTVTIAWAPHPNSHIDGYALELDDGNEGDFREVYCGKEPICTVEGLHFDCLYNARVKAFNHAGDSQYSQCVCLQTADVAWFTLDPSTASPEVIFTNDNLSASSHSFDDRTVLGSVGFSRGIHYWEYTIDRHDNNKDPAFGIARFDVSKDKMLGKDEKGWSMYIDNSRSWFMQDAVHSDRTEGGISQGSVIGVLLDLNQHQLSFYVNGQPHGPIAFTGLKGTFYPAVTLNRNVQISLLSGLVPPVESDTEDE</sequence>
<dbReference type="FunFam" id="2.60.120.920:FF:000009">
    <property type="entry name" value="E3 ubiquitin-protein ligase TRIM9 isoform X1"/>
    <property type="match status" value="1"/>
</dbReference>
<dbReference type="PROSITE" id="PS50853">
    <property type="entry name" value="FN3"/>
    <property type="match status" value="1"/>
</dbReference>
<reference evidence="18" key="1">
    <citation type="submission" date="2012-12" db="EMBL/GenBank/DDBJ databases">
        <authorList>
            <person name="Hellsten U."/>
            <person name="Grimwood J."/>
            <person name="Chapman J.A."/>
            <person name="Shapiro H."/>
            <person name="Aerts A."/>
            <person name="Otillar R.P."/>
            <person name="Terry A.Y."/>
            <person name="Boore J.L."/>
            <person name="Simakov O."/>
            <person name="Marletaz F."/>
            <person name="Cho S.-J."/>
            <person name="Edsinger-Gonzales E."/>
            <person name="Havlak P."/>
            <person name="Kuo D.-H."/>
            <person name="Larsson T."/>
            <person name="Lv J."/>
            <person name="Arendt D."/>
            <person name="Savage R."/>
            <person name="Osoegawa K."/>
            <person name="de Jong P."/>
            <person name="Lindberg D.R."/>
            <person name="Seaver E.C."/>
            <person name="Weisblat D.A."/>
            <person name="Putnam N.H."/>
            <person name="Grigoriev I.V."/>
            <person name="Rokhsar D.S."/>
        </authorList>
    </citation>
    <scope>NUCLEOTIDE SEQUENCE</scope>
    <source>
        <strain evidence="18">I ESC-2004</strain>
    </source>
</reference>
<keyword evidence="3" id="KW-0479">Metal-binding</keyword>
<dbReference type="SUPFAM" id="SSF57845">
    <property type="entry name" value="B-box zinc-binding domain"/>
    <property type="match status" value="1"/>
</dbReference>
<dbReference type="OMA" id="PDTICTI"/>
<dbReference type="PANTHER" id="PTHR24099:SF15">
    <property type="entry name" value="E3 UBIQUITIN-PROTEIN LIGASE TRIM9"/>
    <property type="match status" value="1"/>
</dbReference>
<keyword evidence="8" id="KW-0175">Coiled coil</keyword>
<evidence type="ECO:0000313" key="17">
    <source>
        <dbReference type="EnsemblMetazoa" id="CapteP155810"/>
    </source>
</evidence>
<dbReference type="InterPro" id="IPR001841">
    <property type="entry name" value="Znf_RING"/>
</dbReference>
<dbReference type="FunFam" id="2.60.40.10:FF:000178">
    <property type="entry name" value="E3 ubiquitin-protein ligase TRIM9 isoform X1"/>
    <property type="match status" value="1"/>
</dbReference>
<dbReference type="Gene3D" id="4.10.830.40">
    <property type="match status" value="1"/>
</dbReference>
<dbReference type="SMART" id="SM00449">
    <property type="entry name" value="SPRY"/>
    <property type="match status" value="1"/>
</dbReference>
<feature type="domain" description="Fibronectin type-III" evidence="14">
    <location>
        <begin position="421"/>
        <end position="514"/>
    </location>
</feature>
<dbReference type="Gene3D" id="3.30.40.10">
    <property type="entry name" value="Zinc/RING finger domain, C3HC4 (zinc finger)"/>
    <property type="match status" value="1"/>
</dbReference>
<evidence type="ECO:0000256" key="9">
    <source>
        <dbReference type="ARBA" id="ARBA00023212"/>
    </source>
</evidence>
<dbReference type="Gene3D" id="3.30.160.60">
    <property type="entry name" value="Classic Zinc Finger"/>
    <property type="match status" value="1"/>
</dbReference>
<gene>
    <name evidence="16" type="ORF">CAPTEDRAFT_155810</name>
</gene>
<accession>R7UNP1</accession>
<evidence type="ECO:0000256" key="3">
    <source>
        <dbReference type="ARBA" id="ARBA00022723"/>
    </source>
</evidence>
<dbReference type="EMBL" id="AMQN01006948">
    <property type="status" value="NOT_ANNOTATED_CDS"/>
    <property type="molecule type" value="Genomic_DNA"/>
</dbReference>
<keyword evidence="4" id="KW-0677">Repeat</keyword>
<reference evidence="16 18" key="2">
    <citation type="journal article" date="2013" name="Nature">
        <title>Insights into bilaterian evolution from three spiralian genomes.</title>
        <authorList>
            <person name="Simakov O."/>
            <person name="Marletaz F."/>
            <person name="Cho S.J."/>
            <person name="Edsinger-Gonzales E."/>
            <person name="Havlak P."/>
            <person name="Hellsten U."/>
            <person name="Kuo D.H."/>
            <person name="Larsson T."/>
            <person name="Lv J."/>
            <person name="Arendt D."/>
            <person name="Savage R."/>
            <person name="Osoegawa K."/>
            <person name="de Jong P."/>
            <person name="Grimwood J."/>
            <person name="Chapman J.A."/>
            <person name="Shapiro H."/>
            <person name="Aerts A."/>
            <person name="Otillar R.P."/>
            <person name="Terry A.Y."/>
            <person name="Boore J.L."/>
            <person name="Grigoriev I.V."/>
            <person name="Lindberg D.R."/>
            <person name="Seaver E.C."/>
            <person name="Weisblat D.A."/>
            <person name="Putnam N.H."/>
            <person name="Rokhsar D.S."/>
        </authorList>
    </citation>
    <scope>NUCLEOTIDE SEQUENCE</scope>
    <source>
        <strain evidence="16 18">I ESC-2004</strain>
    </source>
</reference>
<dbReference type="HOGENOM" id="CLU_013137_19_2_1"/>
<evidence type="ECO:0000259" key="14">
    <source>
        <dbReference type="PROSITE" id="PS50853"/>
    </source>
</evidence>
<dbReference type="FunCoup" id="R7UNP1">
    <property type="interactions" value="81"/>
</dbReference>
<dbReference type="Pfam" id="PF00622">
    <property type="entry name" value="SPRY"/>
    <property type="match status" value="1"/>
</dbReference>
<dbReference type="CDD" id="cd16576">
    <property type="entry name" value="RING-HC_TRIM9-like_C-I"/>
    <property type="match status" value="1"/>
</dbReference>
<feature type="region of interest" description="Disordered" evidence="11">
    <location>
        <begin position="41"/>
        <end position="70"/>
    </location>
</feature>
<dbReference type="Pfam" id="PF00041">
    <property type="entry name" value="fn3"/>
    <property type="match status" value="1"/>
</dbReference>
<dbReference type="GO" id="GO:0005856">
    <property type="term" value="C:cytoskeleton"/>
    <property type="evidence" value="ECO:0007669"/>
    <property type="project" value="UniProtKB-SubCell"/>
</dbReference>
<keyword evidence="7" id="KW-0862">Zinc</keyword>
<feature type="domain" description="B box-type" evidence="12">
    <location>
        <begin position="150"/>
        <end position="197"/>
    </location>
</feature>
<evidence type="ECO:0000313" key="18">
    <source>
        <dbReference type="Proteomes" id="UP000014760"/>
    </source>
</evidence>
<feature type="compositionally biased region" description="Low complexity" evidence="11">
    <location>
        <begin position="51"/>
        <end position="62"/>
    </location>
</feature>
<dbReference type="Pfam" id="PF00643">
    <property type="entry name" value="zf-B_box"/>
    <property type="match status" value="1"/>
</dbReference>
<keyword evidence="9" id="KW-0206">Cytoskeleton</keyword>
<evidence type="ECO:0000313" key="16">
    <source>
        <dbReference type="EMBL" id="ELU07718.1"/>
    </source>
</evidence>
<dbReference type="SMART" id="SM00336">
    <property type="entry name" value="BBOX"/>
    <property type="match status" value="2"/>
</dbReference>
<dbReference type="InterPro" id="IPR027370">
    <property type="entry name" value="Znf-RING_euk"/>
</dbReference>
<dbReference type="PROSITE" id="PS50188">
    <property type="entry name" value="B302_SPRY"/>
    <property type="match status" value="1"/>
</dbReference>
<dbReference type="InterPro" id="IPR043136">
    <property type="entry name" value="B30.2/SPRY_sf"/>
</dbReference>
<dbReference type="GO" id="GO:0043005">
    <property type="term" value="C:neuron projection"/>
    <property type="evidence" value="ECO:0007669"/>
    <property type="project" value="TreeGrafter"/>
</dbReference>
<comment type="subcellular location">
    <subcellularLocation>
        <location evidence="1">Cytoplasm</location>
        <location evidence="1">Cytoskeleton</location>
    </subcellularLocation>
</comment>
<dbReference type="CDD" id="cd19803">
    <property type="entry name" value="Bbox1_TRIM9-like_C-I"/>
    <property type="match status" value="1"/>
</dbReference>
<dbReference type="InterPro" id="IPR017903">
    <property type="entry name" value="COS_domain"/>
</dbReference>
<dbReference type="SMART" id="SM00060">
    <property type="entry name" value="FN3"/>
    <property type="match status" value="1"/>
</dbReference>
<dbReference type="Proteomes" id="UP000014760">
    <property type="component" value="Unassembled WGS sequence"/>
</dbReference>